<organism evidence="1 2">
    <name type="scientific">Diphasiastrum complanatum</name>
    <name type="common">Issler's clubmoss</name>
    <name type="synonym">Lycopodium complanatum</name>
    <dbReference type="NCBI Taxonomy" id="34168"/>
    <lineage>
        <taxon>Eukaryota</taxon>
        <taxon>Viridiplantae</taxon>
        <taxon>Streptophyta</taxon>
        <taxon>Embryophyta</taxon>
        <taxon>Tracheophyta</taxon>
        <taxon>Lycopodiopsida</taxon>
        <taxon>Lycopodiales</taxon>
        <taxon>Lycopodiaceae</taxon>
        <taxon>Lycopodioideae</taxon>
        <taxon>Diphasiastrum</taxon>
    </lineage>
</organism>
<comment type="caution">
    <text evidence="1">The sequence shown here is derived from an EMBL/GenBank/DDBJ whole genome shotgun (WGS) entry which is preliminary data.</text>
</comment>
<sequence>MFKRILICTQASFCAFTAPTTSSTCLLRHIPSKHKASTWKDTCWLQEKITDLLSQRMWLYGFRHKRASMILKSLHEMQTQLSDINGFKFRCIHSTSGLQKLHTWTEKNFNIGQWIHALIMHEIFEGL</sequence>
<keyword evidence="2" id="KW-1185">Reference proteome</keyword>
<protein>
    <submittedName>
        <fullName evidence="1">Uncharacterized protein</fullName>
    </submittedName>
</protein>
<dbReference type="EMBL" id="CM055098">
    <property type="protein sequence ID" value="KAJ7549016.1"/>
    <property type="molecule type" value="Genomic_DNA"/>
</dbReference>
<gene>
    <name evidence="1" type="ORF">O6H91_07G036600</name>
</gene>
<evidence type="ECO:0000313" key="1">
    <source>
        <dbReference type="EMBL" id="KAJ7549016.1"/>
    </source>
</evidence>
<dbReference type="Proteomes" id="UP001162992">
    <property type="component" value="Chromosome 7"/>
</dbReference>
<accession>A0ACC2D431</accession>
<proteinExistence type="predicted"/>
<name>A0ACC2D431_DIPCM</name>
<evidence type="ECO:0000313" key="2">
    <source>
        <dbReference type="Proteomes" id="UP001162992"/>
    </source>
</evidence>
<reference evidence="2" key="1">
    <citation type="journal article" date="2024" name="Proc. Natl. Acad. Sci. U.S.A.">
        <title>Extraordinary preservation of gene collinearity over three hundred million years revealed in homosporous lycophytes.</title>
        <authorList>
            <person name="Li C."/>
            <person name="Wickell D."/>
            <person name="Kuo L.Y."/>
            <person name="Chen X."/>
            <person name="Nie B."/>
            <person name="Liao X."/>
            <person name="Peng D."/>
            <person name="Ji J."/>
            <person name="Jenkins J."/>
            <person name="Williams M."/>
            <person name="Shu S."/>
            <person name="Plott C."/>
            <person name="Barry K."/>
            <person name="Rajasekar S."/>
            <person name="Grimwood J."/>
            <person name="Han X."/>
            <person name="Sun S."/>
            <person name="Hou Z."/>
            <person name="He W."/>
            <person name="Dai G."/>
            <person name="Sun C."/>
            <person name="Schmutz J."/>
            <person name="Leebens-Mack J.H."/>
            <person name="Li F.W."/>
            <person name="Wang L."/>
        </authorList>
    </citation>
    <scope>NUCLEOTIDE SEQUENCE [LARGE SCALE GENOMIC DNA]</scope>
    <source>
        <strain evidence="2">cv. PW_Plant_1</strain>
    </source>
</reference>